<keyword evidence="1" id="KW-0472">Membrane</keyword>
<dbReference type="KEGG" id="gaz:Pan241w_04890"/>
<dbReference type="AlphaFoldDB" id="A0A517R974"/>
<keyword evidence="1" id="KW-1133">Transmembrane helix</keyword>
<proteinExistence type="predicted"/>
<reference evidence="2 3" key="1">
    <citation type="submission" date="2019-02" db="EMBL/GenBank/DDBJ databases">
        <title>Deep-cultivation of Planctomycetes and their phenomic and genomic characterization uncovers novel biology.</title>
        <authorList>
            <person name="Wiegand S."/>
            <person name="Jogler M."/>
            <person name="Boedeker C."/>
            <person name="Pinto D."/>
            <person name="Vollmers J."/>
            <person name="Rivas-Marin E."/>
            <person name="Kohn T."/>
            <person name="Peeters S.H."/>
            <person name="Heuer A."/>
            <person name="Rast P."/>
            <person name="Oberbeckmann S."/>
            <person name="Bunk B."/>
            <person name="Jeske O."/>
            <person name="Meyerdierks A."/>
            <person name="Storesund J.E."/>
            <person name="Kallscheuer N."/>
            <person name="Luecker S."/>
            <person name="Lage O.M."/>
            <person name="Pohl T."/>
            <person name="Merkel B.J."/>
            <person name="Hornburger P."/>
            <person name="Mueller R.-W."/>
            <person name="Bruemmer F."/>
            <person name="Labrenz M."/>
            <person name="Spormann A.M."/>
            <person name="Op den Camp H."/>
            <person name="Overmann J."/>
            <person name="Amann R."/>
            <person name="Jetten M.S.M."/>
            <person name="Mascher T."/>
            <person name="Medema M.H."/>
            <person name="Devos D.P."/>
            <person name="Kaster A.-K."/>
            <person name="Ovreas L."/>
            <person name="Rohde M."/>
            <person name="Galperin M.Y."/>
            <person name="Jogler C."/>
        </authorList>
    </citation>
    <scope>NUCLEOTIDE SEQUENCE [LARGE SCALE GENOMIC DNA]</scope>
    <source>
        <strain evidence="2 3">Pan241w</strain>
    </source>
</reference>
<evidence type="ECO:0000313" key="3">
    <source>
        <dbReference type="Proteomes" id="UP000317171"/>
    </source>
</evidence>
<organism evidence="2 3">
    <name type="scientific">Gimesia alba</name>
    <dbReference type="NCBI Taxonomy" id="2527973"/>
    <lineage>
        <taxon>Bacteria</taxon>
        <taxon>Pseudomonadati</taxon>
        <taxon>Planctomycetota</taxon>
        <taxon>Planctomycetia</taxon>
        <taxon>Planctomycetales</taxon>
        <taxon>Planctomycetaceae</taxon>
        <taxon>Gimesia</taxon>
    </lineage>
</organism>
<evidence type="ECO:0000313" key="2">
    <source>
        <dbReference type="EMBL" id="QDT40432.1"/>
    </source>
</evidence>
<dbReference type="Proteomes" id="UP000317171">
    <property type="component" value="Chromosome"/>
</dbReference>
<protein>
    <submittedName>
        <fullName evidence="2">Uncharacterized protein</fullName>
    </submittedName>
</protein>
<evidence type="ECO:0000256" key="1">
    <source>
        <dbReference type="SAM" id="Phobius"/>
    </source>
</evidence>
<keyword evidence="3" id="KW-1185">Reference proteome</keyword>
<accession>A0A517R974</accession>
<gene>
    <name evidence="2" type="ORF">Pan241w_04890</name>
</gene>
<dbReference type="EMBL" id="CP036269">
    <property type="protein sequence ID" value="QDT40432.1"/>
    <property type="molecule type" value="Genomic_DNA"/>
</dbReference>
<name>A0A517R974_9PLAN</name>
<keyword evidence="1" id="KW-0812">Transmembrane</keyword>
<sequence>MELWIDGWMYYLLDIWHNATTSDYLKLLLCVIVVGGLFNVHRSNLK</sequence>
<feature type="transmembrane region" description="Helical" evidence="1">
    <location>
        <begin position="24"/>
        <end position="40"/>
    </location>
</feature>